<proteinExistence type="predicted"/>
<comment type="caution">
    <text evidence="2">The sequence shown here is derived from an EMBL/GenBank/DDBJ whole genome shotgun (WGS) entry which is preliminary data.</text>
</comment>
<dbReference type="InterPro" id="IPR011008">
    <property type="entry name" value="Dimeric_a/b-barrel"/>
</dbReference>
<sequence length="342" mass="37230">MSGDGLETLPEKDLELVHLLQIAPRISWAQAAEILGAHATVLAARWDRLTAAGIAWVTAQPTARVRPQVLSFTELGSRPGARERVISALLEIPEVMSLDVLSRNHDLVLTIMDTSLAHLVESVYPQLTELDGVTGLSSMVSVAMHSPASNWRLQSLDRRQVEAAQAIHREQVRRDPHVRLGPEHGPVIELLQRDGRCSAAEVARVTGTSPATARRRLSRVLASDTVSLRCDMAQPASGFPVTVQWFTRLPMSEHTAAAKALSSGLNMRMIVSTTGRANFLLTMWLPSANDLFAAERNIERLAPGIEILETSLLLGSRKRLGWIIRADGTADGRVVVPPVSLG</sequence>
<accession>A0ABP7BS82</accession>
<evidence type="ECO:0000313" key="2">
    <source>
        <dbReference type="EMBL" id="GAA3665750.1"/>
    </source>
</evidence>
<dbReference type="InterPro" id="IPR000485">
    <property type="entry name" value="AsnC-type_HTH_dom"/>
</dbReference>
<dbReference type="EMBL" id="BAABEO010000001">
    <property type="protein sequence ID" value="GAA3665750.1"/>
    <property type="molecule type" value="Genomic_DNA"/>
</dbReference>
<dbReference type="Gene3D" id="3.30.70.920">
    <property type="match status" value="1"/>
</dbReference>
<evidence type="ECO:0000313" key="3">
    <source>
        <dbReference type="Proteomes" id="UP001500752"/>
    </source>
</evidence>
<dbReference type="SUPFAM" id="SSF46785">
    <property type="entry name" value="Winged helix' DNA-binding domain"/>
    <property type="match status" value="1"/>
</dbReference>
<dbReference type="Pfam" id="PF13404">
    <property type="entry name" value="HTH_AsnC-type"/>
    <property type="match status" value="1"/>
</dbReference>
<dbReference type="SUPFAM" id="SSF54909">
    <property type="entry name" value="Dimeric alpha+beta barrel"/>
    <property type="match status" value="1"/>
</dbReference>
<dbReference type="InterPro" id="IPR036388">
    <property type="entry name" value="WH-like_DNA-bd_sf"/>
</dbReference>
<dbReference type="RefSeq" id="WP_345147615.1">
    <property type="nucleotide sequence ID" value="NZ_BAABEO010000001.1"/>
</dbReference>
<dbReference type="Proteomes" id="UP001500752">
    <property type="component" value="Unassembled WGS sequence"/>
</dbReference>
<organism evidence="2 3">
    <name type="scientific">Arthrobacter ginkgonis</name>
    <dbReference type="NCBI Taxonomy" id="1630594"/>
    <lineage>
        <taxon>Bacteria</taxon>
        <taxon>Bacillati</taxon>
        <taxon>Actinomycetota</taxon>
        <taxon>Actinomycetes</taxon>
        <taxon>Micrococcales</taxon>
        <taxon>Micrococcaceae</taxon>
        <taxon>Arthrobacter</taxon>
    </lineage>
</organism>
<evidence type="ECO:0000259" key="1">
    <source>
        <dbReference type="Pfam" id="PF13404"/>
    </source>
</evidence>
<feature type="domain" description="HTH asnC-type" evidence="1">
    <location>
        <begin position="188"/>
        <end position="219"/>
    </location>
</feature>
<protein>
    <submittedName>
        <fullName evidence="2">Lrp/AsnC family transcriptional regulator</fullName>
    </submittedName>
</protein>
<dbReference type="Gene3D" id="1.10.10.10">
    <property type="entry name" value="Winged helix-like DNA-binding domain superfamily/Winged helix DNA-binding domain"/>
    <property type="match status" value="2"/>
</dbReference>
<reference evidence="3" key="1">
    <citation type="journal article" date="2019" name="Int. J. Syst. Evol. Microbiol.">
        <title>The Global Catalogue of Microorganisms (GCM) 10K type strain sequencing project: providing services to taxonomists for standard genome sequencing and annotation.</title>
        <authorList>
            <consortium name="The Broad Institute Genomics Platform"/>
            <consortium name="The Broad Institute Genome Sequencing Center for Infectious Disease"/>
            <person name="Wu L."/>
            <person name="Ma J."/>
        </authorList>
    </citation>
    <scope>NUCLEOTIDE SEQUENCE [LARGE SCALE GENOMIC DNA]</scope>
    <source>
        <strain evidence="3">JCM 30742</strain>
    </source>
</reference>
<dbReference type="InterPro" id="IPR036390">
    <property type="entry name" value="WH_DNA-bd_sf"/>
</dbReference>
<dbReference type="PANTHER" id="PTHR30154:SF34">
    <property type="entry name" value="TRANSCRIPTIONAL REGULATOR AZLB"/>
    <property type="match status" value="1"/>
</dbReference>
<keyword evidence="3" id="KW-1185">Reference proteome</keyword>
<name>A0ABP7BS82_9MICC</name>
<gene>
    <name evidence="2" type="ORF">GCM10023081_00690</name>
</gene>
<dbReference type="PANTHER" id="PTHR30154">
    <property type="entry name" value="LEUCINE-RESPONSIVE REGULATORY PROTEIN"/>
    <property type="match status" value="1"/>
</dbReference>